<dbReference type="EMBL" id="BFBY01000005">
    <property type="protein sequence ID" value="GBG04860.1"/>
    <property type="molecule type" value="Genomic_DNA"/>
</dbReference>
<dbReference type="PANTHER" id="PTHR46825">
    <property type="entry name" value="D-ALANYL-D-ALANINE-CARBOXYPEPTIDASE/ENDOPEPTIDASE AMPH"/>
    <property type="match status" value="1"/>
</dbReference>
<comment type="subcellular location">
    <subcellularLocation>
        <location evidence="1">Membrane</location>
    </subcellularLocation>
</comment>
<sequence>MIKDNKRYLNYATGMANKAKHQPNTTNSAYLINSIQKAMTATMFMQLVKSGKVKLTDKLVKFYPQAPNASKITMEQLLQMTSGLTYAENDYGSPKYSSDQTGIKYDLKKTKFVTQNYGKRSYQPINYVLLAGIIEKVTHKSYEENFNERIGKKLGLKHTAFVWSKRVNRINFAKSYQKDKQTKELQPVDLDINELHGEFGTGSLVMSNSDLYKVTKAMLNGTLLSKKDRDRLFVGSSEEVQGGNYGGGFYNFATYHGANGAGNGYISFLRISNDGKTAIIVQANYPIKSYFKMRDEINQLMENLLTS</sequence>
<organism evidence="4 5">
    <name type="scientific">Lactobacillus rodentium</name>
    <dbReference type="NCBI Taxonomy" id="947835"/>
    <lineage>
        <taxon>Bacteria</taxon>
        <taxon>Bacillati</taxon>
        <taxon>Bacillota</taxon>
        <taxon>Bacilli</taxon>
        <taxon>Lactobacillales</taxon>
        <taxon>Lactobacillaceae</taxon>
        <taxon>Lactobacillus</taxon>
    </lineage>
</organism>
<dbReference type="InterPro" id="IPR012338">
    <property type="entry name" value="Beta-lactam/transpept-like"/>
</dbReference>
<dbReference type="Gene3D" id="3.40.710.10">
    <property type="entry name" value="DD-peptidase/beta-lactamase superfamily"/>
    <property type="match status" value="1"/>
</dbReference>
<dbReference type="Proteomes" id="UP000257317">
    <property type="component" value="Unassembled WGS sequence"/>
</dbReference>
<dbReference type="OrthoDB" id="2151402at2"/>
<dbReference type="SUPFAM" id="SSF56601">
    <property type="entry name" value="beta-lactamase/transpeptidase-like"/>
    <property type="match status" value="1"/>
</dbReference>
<proteinExistence type="predicted"/>
<evidence type="ECO:0000256" key="1">
    <source>
        <dbReference type="ARBA" id="ARBA00004370"/>
    </source>
</evidence>
<evidence type="ECO:0000313" key="4">
    <source>
        <dbReference type="EMBL" id="GBG04860.1"/>
    </source>
</evidence>
<keyword evidence="2" id="KW-0472">Membrane</keyword>
<dbReference type="RefSeq" id="WP_157964235.1">
    <property type="nucleotide sequence ID" value="NZ_JBHLWT010000012.1"/>
</dbReference>
<feature type="domain" description="Beta-lactamase-related" evidence="3">
    <location>
        <begin position="2"/>
        <end position="287"/>
    </location>
</feature>
<gene>
    <name evidence="4" type="ORF">LrDSM24759_07740</name>
</gene>
<dbReference type="AlphaFoldDB" id="A0A2Z6TF43"/>
<dbReference type="InterPro" id="IPR050491">
    <property type="entry name" value="AmpC-like"/>
</dbReference>
<keyword evidence="4" id="KW-0378">Hydrolase</keyword>
<keyword evidence="5" id="KW-1185">Reference proteome</keyword>
<name>A0A2Z6TF43_9LACO</name>
<dbReference type="InterPro" id="IPR001466">
    <property type="entry name" value="Beta-lactam-related"/>
</dbReference>
<dbReference type="GO" id="GO:0016020">
    <property type="term" value="C:membrane"/>
    <property type="evidence" value="ECO:0007669"/>
    <property type="project" value="UniProtKB-SubCell"/>
</dbReference>
<protein>
    <submittedName>
        <fullName evidence="4">Serine hydrolase</fullName>
    </submittedName>
</protein>
<dbReference type="Pfam" id="PF00144">
    <property type="entry name" value="Beta-lactamase"/>
    <property type="match status" value="1"/>
</dbReference>
<dbReference type="PANTHER" id="PTHR46825:SF11">
    <property type="entry name" value="PENICILLIN-BINDING PROTEIN 4"/>
    <property type="match status" value="1"/>
</dbReference>
<dbReference type="GO" id="GO:0016787">
    <property type="term" value="F:hydrolase activity"/>
    <property type="evidence" value="ECO:0007669"/>
    <property type="project" value="UniProtKB-KW"/>
</dbReference>
<evidence type="ECO:0000256" key="2">
    <source>
        <dbReference type="ARBA" id="ARBA00023136"/>
    </source>
</evidence>
<comment type="caution">
    <text evidence="4">The sequence shown here is derived from an EMBL/GenBank/DDBJ whole genome shotgun (WGS) entry which is preliminary data.</text>
</comment>
<reference evidence="5" key="1">
    <citation type="submission" date="2018-03" db="EMBL/GenBank/DDBJ databases">
        <title>New taxa in the Lactobacillus gasseri group.</title>
        <authorList>
            <person name="Tanizawa Y."/>
            <person name="Tohno M."/>
            <person name="Endo A."/>
            <person name="Arita M."/>
        </authorList>
    </citation>
    <scope>NUCLEOTIDE SEQUENCE [LARGE SCALE GENOMIC DNA]</scope>
    <source>
        <strain evidence="5">DSM 24759</strain>
    </source>
</reference>
<evidence type="ECO:0000259" key="3">
    <source>
        <dbReference type="Pfam" id="PF00144"/>
    </source>
</evidence>
<evidence type="ECO:0000313" key="5">
    <source>
        <dbReference type="Proteomes" id="UP000257317"/>
    </source>
</evidence>
<accession>A0A2Z6TF43</accession>